<feature type="transmembrane region" description="Helical" evidence="1">
    <location>
        <begin position="65"/>
        <end position="84"/>
    </location>
</feature>
<reference evidence="3" key="1">
    <citation type="submission" date="2014-03" db="EMBL/GenBank/DDBJ databases">
        <authorList>
            <person name="Aksoy S."/>
            <person name="Warren W."/>
            <person name="Wilson R.K."/>
        </authorList>
    </citation>
    <scope>NUCLEOTIDE SEQUENCE [LARGE SCALE GENOMIC DNA]</scope>
    <source>
        <strain evidence="3">IAEA</strain>
    </source>
</reference>
<dbReference type="AlphaFoldDB" id="A0A1A9W332"/>
<keyword evidence="1" id="KW-0812">Transmembrane</keyword>
<dbReference type="Proteomes" id="UP000091820">
    <property type="component" value="Unassembled WGS sequence"/>
</dbReference>
<evidence type="ECO:0000256" key="1">
    <source>
        <dbReference type="SAM" id="Phobius"/>
    </source>
</evidence>
<evidence type="ECO:0000313" key="2">
    <source>
        <dbReference type="EnsemblMetazoa" id="GBRI004624-PA"/>
    </source>
</evidence>
<accession>A0A1A9W332</accession>
<keyword evidence="3" id="KW-1185">Reference proteome</keyword>
<organism evidence="2 3">
    <name type="scientific">Glossina brevipalpis</name>
    <dbReference type="NCBI Taxonomy" id="37001"/>
    <lineage>
        <taxon>Eukaryota</taxon>
        <taxon>Metazoa</taxon>
        <taxon>Ecdysozoa</taxon>
        <taxon>Arthropoda</taxon>
        <taxon>Hexapoda</taxon>
        <taxon>Insecta</taxon>
        <taxon>Pterygota</taxon>
        <taxon>Neoptera</taxon>
        <taxon>Endopterygota</taxon>
        <taxon>Diptera</taxon>
        <taxon>Brachycera</taxon>
        <taxon>Muscomorpha</taxon>
        <taxon>Hippoboscoidea</taxon>
        <taxon>Glossinidae</taxon>
        <taxon>Glossina</taxon>
    </lineage>
</organism>
<proteinExistence type="predicted"/>
<reference evidence="2" key="2">
    <citation type="submission" date="2020-05" db="UniProtKB">
        <authorList>
            <consortium name="EnsemblMetazoa"/>
        </authorList>
    </citation>
    <scope>IDENTIFICATION</scope>
    <source>
        <strain evidence="2">IAEA</strain>
    </source>
</reference>
<dbReference type="VEuPathDB" id="VectorBase:GBRI004624"/>
<evidence type="ECO:0000313" key="3">
    <source>
        <dbReference type="Proteomes" id="UP000091820"/>
    </source>
</evidence>
<protein>
    <submittedName>
        <fullName evidence="2">Uncharacterized protein</fullName>
    </submittedName>
</protein>
<keyword evidence="1" id="KW-0472">Membrane</keyword>
<keyword evidence="1" id="KW-1133">Transmembrane helix</keyword>
<dbReference type="EnsemblMetazoa" id="GBRI004624-RA">
    <property type="protein sequence ID" value="GBRI004624-PA"/>
    <property type="gene ID" value="GBRI004624"/>
</dbReference>
<name>A0A1A9W332_9MUSC</name>
<sequence>MYVFIDFQSGTDHALLGNDNVLEKKRMQKIKLYLSAFGKNARHTAPPTICNMTATTPTLPGTPKIVLIASLPQLSIATTFIIVINNKNPAIRWYPAALIHNKSN</sequence>